<organism evidence="1 2">
    <name type="scientific">Streptomyces mashuensis</name>
    <dbReference type="NCBI Taxonomy" id="33904"/>
    <lineage>
        <taxon>Bacteria</taxon>
        <taxon>Bacillati</taxon>
        <taxon>Actinomycetota</taxon>
        <taxon>Actinomycetes</taxon>
        <taxon>Kitasatosporales</taxon>
        <taxon>Streptomycetaceae</taxon>
        <taxon>Streptomyces</taxon>
    </lineage>
</organism>
<gene>
    <name evidence="1" type="ORF">GCM10010218_32630</name>
</gene>
<dbReference type="AlphaFoldDB" id="A0A919EDG0"/>
<sequence>MSVDGEGYGCAVDLIHLSDGDNSFRVRVLGRRMPGVLPLHDLLDTEVLIESGFVTGRLDLGLFPDDLDGWSHALDVLAAGGDVCWMDDDRSPEIRFQALNEEHGTPAVHVEDVARSGISVFLPLCLEDGWIDDQRRLLQLVRREWPSEVLRTSPGAYEWRR</sequence>
<comment type="caution">
    <text evidence="1">The sequence shown here is derived from an EMBL/GenBank/DDBJ whole genome shotgun (WGS) entry which is preliminary data.</text>
</comment>
<reference evidence="1" key="1">
    <citation type="journal article" date="2014" name="Int. J. Syst. Evol. Microbiol.">
        <title>Complete genome sequence of Corynebacterium casei LMG S-19264T (=DSM 44701T), isolated from a smear-ripened cheese.</title>
        <authorList>
            <consortium name="US DOE Joint Genome Institute (JGI-PGF)"/>
            <person name="Walter F."/>
            <person name="Albersmeier A."/>
            <person name="Kalinowski J."/>
            <person name="Ruckert C."/>
        </authorList>
    </citation>
    <scope>NUCLEOTIDE SEQUENCE</scope>
    <source>
        <strain evidence="1">JCM 4059</strain>
    </source>
</reference>
<dbReference type="InterPro" id="IPR046003">
    <property type="entry name" value="DUF5959"/>
</dbReference>
<protein>
    <submittedName>
        <fullName evidence="1">Uncharacterized protein</fullName>
    </submittedName>
</protein>
<dbReference type="Proteomes" id="UP000638313">
    <property type="component" value="Unassembled WGS sequence"/>
</dbReference>
<name>A0A919EDG0_9ACTN</name>
<accession>A0A919EDG0</accession>
<proteinExistence type="predicted"/>
<dbReference type="Pfam" id="PF19384">
    <property type="entry name" value="DUF5959"/>
    <property type="match status" value="1"/>
</dbReference>
<reference evidence="1" key="2">
    <citation type="submission" date="2020-09" db="EMBL/GenBank/DDBJ databases">
        <authorList>
            <person name="Sun Q."/>
            <person name="Ohkuma M."/>
        </authorList>
    </citation>
    <scope>NUCLEOTIDE SEQUENCE</scope>
    <source>
        <strain evidence="1">JCM 4059</strain>
    </source>
</reference>
<dbReference type="RefSeq" id="WP_190130272.1">
    <property type="nucleotide sequence ID" value="NZ_BNBD01000005.1"/>
</dbReference>
<evidence type="ECO:0000313" key="1">
    <source>
        <dbReference type="EMBL" id="GHF48620.1"/>
    </source>
</evidence>
<evidence type="ECO:0000313" key="2">
    <source>
        <dbReference type="Proteomes" id="UP000638313"/>
    </source>
</evidence>
<keyword evidence="2" id="KW-1185">Reference proteome</keyword>
<dbReference type="EMBL" id="BNBD01000005">
    <property type="protein sequence ID" value="GHF48620.1"/>
    <property type="molecule type" value="Genomic_DNA"/>
</dbReference>